<organism evidence="5">
    <name type="scientific">Schistosoma japonicum</name>
    <name type="common">Blood fluke</name>
    <dbReference type="NCBI Taxonomy" id="6182"/>
    <lineage>
        <taxon>Eukaryota</taxon>
        <taxon>Metazoa</taxon>
        <taxon>Spiralia</taxon>
        <taxon>Lophotrochozoa</taxon>
        <taxon>Platyhelminthes</taxon>
        <taxon>Trematoda</taxon>
        <taxon>Digenea</taxon>
        <taxon>Strigeidida</taxon>
        <taxon>Schistosomatoidea</taxon>
        <taxon>Schistosomatidae</taxon>
        <taxon>Schistosoma</taxon>
    </lineage>
</organism>
<dbReference type="GO" id="GO:0007165">
    <property type="term" value="P:signal transduction"/>
    <property type="evidence" value="ECO:0007669"/>
    <property type="project" value="TreeGrafter"/>
</dbReference>
<reference evidence="5" key="1">
    <citation type="submission" date="2005-01" db="EMBL/GenBank/DDBJ databases">
        <authorList>
            <person name="Han Z."/>
        </authorList>
    </citation>
    <scope>NUCLEOTIDE SEQUENCE</scope>
</reference>
<protein>
    <recommendedName>
        <fullName evidence="1">protein-tyrosine-phosphatase</fullName>
        <ecNumber evidence="1">3.1.3.48</ecNumber>
    </recommendedName>
</protein>
<dbReference type="EC" id="3.1.3.48" evidence="1"/>
<keyword evidence="2" id="KW-0378">Hydrolase</keyword>
<dbReference type="PANTHER" id="PTHR46198">
    <property type="entry name" value="PROTEIN-TYROSINE-PHOSPHATASE"/>
    <property type="match status" value="1"/>
</dbReference>
<dbReference type="GO" id="GO:0030054">
    <property type="term" value="C:cell junction"/>
    <property type="evidence" value="ECO:0007669"/>
    <property type="project" value="TreeGrafter"/>
</dbReference>
<reference evidence="5" key="2">
    <citation type="journal article" date="2006" name="PLoS Pathog.">
        <title>New perspectives on host-parasite interplay by comparative transcriptomic and proteomic analyses of Schistosoma japonicum.</title>
        <authorList>
            <person name="Liu F."/>
            <person name="Lu J."/>
            <person name="Hu W."/>
            <person name="Wang S.Y."/>
            <person name="Cui S.J."/>
            <person name="Chi M."/>
            <person name="Yan Q."/>
            <person name="Wang X.R."/>
            <person name="Song H.D."/>
            <person name="Xu X.N."/>
            <person name="Wang J.J."/>
            <person name="Zhang X.L."/>
            <person name="Zhang X."/>
            <person name="Wang Z.Q."/>
            <person name="Xue C.L."/>
            <person name="Brindley P.J."/>
            <person name="McManus D.P."/>
            <person name="Yang P.Y."/>
            <person name="Feng Z."/>
            <person name="Chen Z."/>
            <person name="Han Z.G."/>
        </authorList>
    </citation>
    <scope>NUCLEOTIDE SEQUENCE</scope>
</reference>
<dbReference type="Pfam" id="PF00102">
    <property type="entry name" value="Y_phosphatase"/>
    <property type="match status" value="1"/>
</dbReference>
<dbReference type="AlphaFoldDB" id="Q3KTG4"/>
<evidence type="ECO:0000259" key="4">
    <source>
        <dbReference type="Pfam" id="PF00102"/>
    </source>
</evidence>
<dbReference type="EMBL" id="AY915620">
    <property type="protein sequence ID" value="ABA40884.1"/>
    <property type="molecule type" value="mRNA"/>
</dbReference>
<evidence type="ECO:0000313" key="5">
    <source>
        <dbReference type="EMBL" id="ABA40884.1"/>
    </source>
</evidence>
<dbReference type="GO" id="GO:0004725">
    <property type="term" value="F:protein tyrosine phosphatase activity"/>
    <property type="evidence" value="ECO:0007669"/>
    <property type="project" value="UniProtKB-EC"/>
</dbReference>
<proteinExistence type="evidence at transcript level"/>
<dbReference type="InterPro" id="IPR000242">
    <property type="entry name" value="PTP_cat"/>
</dbReference>
<dbReference type="InterPro" id="IPR008356">
    <property type="entry name" value="Tyr_Pase_KIM-con"/>
</dbReference>
<keyword evidence="3" id="KW-0904">Protein phosphatase</keyword>
<dbReference type="PANTHER" id="PTHR46198:SF4">
    <property type="entry name" value="PROTEIN-TYROSINE-PHOSPHATASE"/>
    <property type="match status" value="1"/>
</dbReference>
<dbReference type="Gene3D" id="3.90.190.10">
    <property type="entry name" value="Protein tyrosine phosphatase superfamily"/>
    <property type="match status" value="1"/>
</dbReference>
<dbReference type="GO" id="GO:0005886">
    <property type="term" value="C:plasma membrane"/>
    <property type="evidence" value="ECO:0007669"/>
    <property type="project" value="TreeGrafter"/>
</dbReference>
<feature type="domain" description="Tyrosine-protein phosphatase" evidence="4">
    <location>
        <begin position="2"/>
        <end position="33"/>
    </location>
</feature>
<evidence type="ECO:0000256" key="1">
    <source>
        <dbReference type="ARBA" id="ARBA00013064"/>
    </source>
</evidence>
<evidence type="ECO:0000256" key="2">
    <source>
        <dbReference type="ARBA" id="ARBA00022801"/>
    </source>
</evidence>
<accession>Q3KTG4</accession>
<sequence length="56" mass="6351">MVDVLKIVSRMRLDRGGMVQSNEQYEFIHHVLAAYPLNGETFINSNHSTCDLQQSG</sequence>
<dbReference type="GO" id="GO:0005829">
    <property type="term" value="C:cytosol"/>
    <property type="evidence" value="ECO:0007669"/>
    <property type="project" value="TreeGrafter"/>
</dbReference>
<dbReference type="InterPro" id="IPR029021">
    <property type="entry name" value="Prot-tyrosine_phosphatase-like"/>
</dbReference>
<dbReference type="SUPFAM" id="SSF52799">
    <property type="entry name" value="(Phosphotyrosine protein) phosphatases II"/>
    <property type="match status" value="1"/>
</dbReference>
<dbReference type="PRINTS" id="PR00700">
    <property type="entry name" value="PRTYPHPHTASE"/>
</dbReference>
<name>Q3KTG4_SCHJA</name>
<dbReference type="GO" id="GO:0019901">
    <property type="term" value="F:protein kinase binding"/>
    <property type="evidence" value="ECO:0007669"/>
    <property type="project" value="TreeGrafter"/>
</dbReference>
<evidence type="ECO:0000256" key="3">
    <source>
        <dbReference type="ARBA" id="ARBA00022912"/>
    </source>
</evidence>